<dbReference type="Proteomes" id="UP001500943">
    <property type="component" value="Unassembled WGS sequence"/>
</dbReference>
<organism evidence="2 3">
    <name type="scientific">Rhodoglobus aureus</name>
    <dbReference type="NCBI Taxonomy" id="191497"/>
    <lineage>
        <taxon>Bacteria</taxon>
        <taxon>Bacillati</taxon>
        <taxon>Actinomycetota</taxon>
        <taxon>Actinomycetes</taxon>
        <taxon>Micrococcales</taxon>
        <taxon>Microbacteriaceae</taxon>
        <taxon>Rhodoglobus</taxon>
    </lineage>
</organism>
<gene>
    <name evidence="2" type="ORF">GCM10009655_08400</name>
</gene>
<evidence type="ECO:0000313" key="3">
    <source>
        <dbReference type="Proteomes" id="UP001500943"/>
    </source>
</evidence>
<keyword evidence="2" id="KW-0808">Transferase</keyword>
<protein>
    <submittedName>
        <fullName evidence="2">Nucleoside/nucleotide kinase family protein</fullName>
    </submittedName>
</protein>
<name>A0ABN1VHE7_9MICO</name>
<dbReference type="EMBL" id="BAAAKW010000017">
    <property type="protein sequence ID" value="GAA1211599.1"/>
    <property type="molecule type" value="Genomic_DNA"/>
</dbReference>
<dbReference type="InterPro" id="IPR006083">
    <property type="entry name" value="PRK/URK"/>
</dbReference>
<accession>A0ABN1VHE7</accession>
<feature type="domain" description="Phosphoribulokinase/uridine kinase" evidence="1">
    <location>
        <begin position="24"/>
        <end position="171"/>
    </location>
</feature>
<dbReference type="GO" id="GO:0016301">
    <property type="term" value="F:kinase activity"/>
    <property type="evidence" value="ECO:0007669"/>
    <property type="project" value="UniProtKB-KW"/>
</dbReference>
<evidence type="ECO:0000259" key="1">
    <source>
        <dbReference type="Pfam" id="PF00485"/>
    </source>
</evidence>
<dbReference type="Pfam" id="PF00485">
    <property type="entry name" value="PRK"/>
    <property type="match status" value="1"/>
</dbReference>
<dbReference type="SUPFAM" id="SSF52540">
    <property type="entry name" value="P-loop containing nucleoside triphosphate hydrolases"/>
    <property type="match status" value="1"/>
</dbReference>
<dbReference type="PRINTS" id="PR00988">
    <property type="entry name" value="URIDINKINASE"/>
</dbReference>
<reference evidence="2 3" key="1">
    <citation type="journal article" date="2019" name="Int. J. Syst. Evol. Microbiol.">
        <title>The Global Catalogue of Microorganisms (GCM) 10K type strain sequencing project: providing services to taxonomists for standard genome sequencing and annotation.</title>
        <authorList>
            <consortium name="The Broad Institute Genomics Platform"/>
            <consortium name="The Broad Institute Genome Sequencing Center for Infectious Disease"/>
            <person name="Wu L."/>
            <person name="Ma J."/>
        </authorList>
    </citation>
    <scope>NUCLEOTIDE SEQUENCE [LARGE SCALE GENOMIC DNA]</scope>
    <source>
        <strain evidence="2 3">JCM 12762</strain>
    </source>
</reference>
<dbReference type="PANTHER" id="PTHR10285">
    <property type="entry name" value="URIDINE KINASE"/>
    <property type="match status" value="1"/>
</dbReference>
<keyword evidence="2" id="KW-0418">Kinase</keyword>
<dbReference type="NCBIfam" id="NF006743">
    <property type="entry name" value="PRK09270.1-2"/>
    <property type="match status" value="1"/>
</dbReference>
<proteinExistence type="predicted"/>
<dbReference type="RefSeq" id="WP_343923475.1">
    <property type="nucleotide sequence ID" value="NZ_BAAAKW010000017.1"/>
</dbReference>
<dbReference type="Gene3D" id="3.40.50.300">
    <property type="entry name" value="P-loop containing nucleotide triphosphate hydrolases"/>
    <property type="match status" value="2"/>
</dbReference>
<comment type="caution">
    <text evidence="2">The sequence shown here is derived from an EMBL/GenBank/DDBJ whole genome shotgun (WGS) entry which is preliminary data.</text>
</comment>
<dbReference type="InterPro" id="IPR027417">
    <property type="entry name" value="P-loop_NTPase"/>
</dbReference>
<keyword evidence="3" id="KW-1185">Reference proteome</keyword>
<sequence>MRDPLPALATELSEGAAGSQRRVIIGILGAPGTGKSTVAQRLQGLVGEDICVVVPMDGFHLSQDVIRGTDLETRKGAADTFDVGGYINLLERLKRNREDVIYAPDYRRSVEDPIAAAIAIPKSVRVVLTEGNYLLADTGRWGEVRQFLDETWFVDTPHDVRVARLIQRHTAFGKAPDVAAQWAKGSDEQNALLVEATRSRADRIIVWQ</sequence>
<evidence type="ECO:0000313" key="2">
    <source>
        <dbReference type="EMBL" id="GAA1211599.1"/>
    </source>
</evidence>